<proteinExistence type="predicted"/>
<evidence type="ECO:0000313" key="1">
    <source>
        <dbReference type="EMBL" id="OIQ66951.1"/>
    </source>
</evidence>
<gene>
    <name evidence="1" type="ORF">GALL_514750</name>
</gene>
<protein>
    <submittedName>
        <fullName evidence="1">Uncharacterized protein</fullName>
    </submittedName>
</protein>
<accession>A0A1J5PGM3</accession>
<sequence length="159" mass="16820">MAGLLQCGDDVVLVLGEHSGVEVAVLGVLQGQALGLAHAFAQPQYGADGARGFQRIAGGHAHAHAQLRELRDQVGSIGSRRVGEANHAQQLQGIGRACGYRQHARTGFCQLALGFIQCRLLFRVQLAQRADHVGRTFDRVPLAPIHGVHALAAAGGRIE</sequence>
<organism evidence="1">
    <name type="scientific">mine drainage metagenome</name>
    <dbReference type="NCBI Taxonomy" id="410659"/>
    <lineage>
        <taxon>unclassified sequences</taxon>
        <taxon>metagenomes</taxon>
        <taxon>ecological metagenomes</taxon>
    </lineage>
</organism>
<reference evidence="1" key="1">
    <citation type="submission" date="2016-10" db="EMBL/GenBank/DDBJ databases">
        <title>Sequence of Gallionella enrichment culture.</title>
        <authorList>
            <person name="Poehlein A."/>
            <person name="Muehling M."/>
            <person name="Daniel R."/>
        </authorList>
    </citation>
    <scope>NUCLEOTIDE SEQUENCE</scope>
</reference>
<dbReference type="EMBL" id="MLJW01006244">
    <property type="protein sequence ID" value="OIQ66951.1"/>
    <property type="molecule type" value="Genomic_DNA"/>
</dbReference>
<dbReference type="AlphaFoldDB" id="A0A1J5PGM3"/>
<comment type="caution">
    <text evidence="1">The sequence shown here is derived from an EMBL/GenBank/DDBJ whole genome shotgun (WGS) entry which is preliminary data.</text>
</comment>
<name>A0A1J5PGM3_9ZZZZ</name>